<dbReference type="AlphaFoldDB" id="A0A4D6WUU1"/>
<keyword evidence="2 4" id="KW-0689">Ribosomal protein</keyword>
<dbReference type="InterPro" id="IPR019906">
    <property type="entry name" value="Ribosomal_uL6_bac-type"/>
</dbReference>
<dbReference type="FunFam" id="3.90.930.12:FF:000001">
    <property type="entry name" value="50S ribosomal protein L6"/>
    <property type="match status" value="1"/>
</dbReference>
<dbReference type="Pfam" id="PF00347">
    <property type="entry name" value="Ribosomal_L6"/>
    <property type="match status" value="2"/>
</dbReference>
<evidence type="ECO:0000256" key="1">
    <source>
        <dbReference type="ARBA" id="ARBA00009356"/>
    </source>
</evidence>
<comment type="similarity">
    <text evidence="1 4">Belongs to the universal ribosomal protein uL6 family.</text>
</comment>
<reference evidence="6" key="1">
    <citation type="journal article" date="2019" name="Mol. Phylogenet. Evol.">
        <title>Morphological evolution and classification of the red algal order Ceramiales inferred using plastid phylogenomics.</title>
        <authorList>
            <person name="Diaz-Tapia P."/>
            <person name="Pasella M.M."/>
            <person name="Verbruggen H."/>
            <person name="Maggs C.A."/>
        </authorList>
    </citation>
    <scope>NUCLEOTIDE SEQUENCE</scope>
    <source>
        <strain evidence="6">HV05551</strain>
    </source>
</reference>
<dbReference type="GO" id="GO:0003735">
    <property type="term" value="F:structural constituent of ribosome"/>
    <property type="evidence" value="ECO:0007669"/>
    <property type="project" value="InterPro"/>
</dbReference>
<evidence type="ECO:0000256" key="3">
    <source>
        <dbReference type="ARBA" id="ARBA00023274"/>
    </source>
</evidence>
<dbReference type="GO" id="GO:0019843">
    <property type="term" value="F:rRNA binding"/>
    <property type="evidence" value="ECO:0007669"/>
    <property type="project" value="InterPro"/>
</dbReference>
<proteinExistence type="inferred from homology"/>
<dbReference type="PRINTS" id="PR00059">
    <property type="entry name" value="RIBOSOMALL6"/>
</dbReference>
<dbReference type="NCBIfam" id="TIGR03654">
    <property type="entry name" value="L6_bact"/>
    <property type="match status" value="1"/>
</dbReference>
<feature type="domain" description="Large ribosomal subunit protein uL6 alpha-beta" evidence="5">
    <location>
        <begin position="91"/>
        <end position="164"/>
    </location>
</feature>
<dbReference type="SUPFAM" id="SSF56053">
    <property type="entry name" value="Ribosomal protein L6"/>
    <property type="match status" value="2"/>
</dbReference>
<evidence type="ECO:0000256" key="2">
    <source>
        <dbReference type="ARBA" id="ARBA00022980"/>
    </source>
</evidence>
<evidence type="ECO:0000256" key="4">
    <source>
        <dbReference type="RuleBase" id="RU003869"/>
    </source>
</evidence>
<evidence type="ECO:0000259" key="5">
    <source>
        <dbReference type="Pfam" id="PF00347"/>
    </source>
</evidence>
<dbReference type="PIRSF" id="PIRSF002162">
    <property type="entry name" value="Ribosomal_L6"/>
    <property type="match status" value="1"/>
</dbReference>
<dbReference type="InterPro" id="IPR020040">
    <property type="entry name" value="Ribosomal_uL6_a/b-dom"/>
</dbReference>
<protein>
    <submittedName>
        <fullName evidence="6">Ribosomal protein L6</fullName>
    </submittedName>
</protein>
<geneLocation type="plastid" evidence="6"/>
<dbReference type="GO" id="GO:0002181">
    <property type="term" value="P:cytoplasmic translation"/>
    <property type="evidence" value="ECO:0007669"/>
    <property type="project" value="TreeGrafter"/>
</dbReference>
<dbReference type="InterPro" id="IPR000702">
    <property type="entry name" value="Ribosomal_uL6-like"/>
</dbReference>
<reference evidence="6" key="2">
    <citation type="submission" date="2019-04" db="EMBL/GenBank/DDBJ databases">
        <authorList>
            <person name="Pasella M."/>
        </authorList>
    </citation>
    <scope>NUCLEOTIDE SEQUENCE</scope>
    <source>
        <strain evidence="6">HV05551</strain>
    </source>
</reference>
<evidence type="ECO:0000313" key="6">
    <source>
        <dbReference type="EMBL" id="QCI07186.1"/>
    </source>
</evidence>
<organism evidence="6">
    <name type="scientific">Hypnea pannosa</name>
    <dbReference type="NCBI Taxonomy" id="105607"/>
    <lineage>
        <taxon>Eukaryota</taxon>
        <taxon>Rhodophyta</taxon>
        <taxon>Florideophyceae</taxon>
        <taxon>Rhodymeniophycidae</taxon>
        <taxon>Gigartinales</taxon>
        <taxon>Hypneaceae</taxon>
        <taxon>Hypnea</taxon>
    </lineage>
</organism>
<name>A0A4D6WUU1_9FLOR</name>
<dbReference type="GO" id="GO:0022625">
    <property type="term" value="C:cytosolic large ribosomal subunit"/>
    <property type="evidence" value="ECO:0007669"/>
    <property type="project" value="TreeGrafter"/>
</dbReference>
<sequence>MSRIGKKSIILPPGIQSEIKESTITITGPKGKLSYNLSKMINIQNNNNKLQLSPIKINKESKALYGLSRTLINNMVIGVSKGFEKKLEIRGVGYRCQTNENHLILNIGYSHPVIIESPEGISIRVEDNVNIIVTGINKEKVGQIAAKIRSTRPPEPYKEKGIRYSGEIIRKKVGKAGK</sequence>
<accession>A0A4D6WUU1</accession>
<dbReference type="HAMAP" id="MF_01365_B">
    <property type="entry name" value="Ribosomal_uL6_B"/>
    <property type="match status" value="1"/>
</dbReference>
<keyword evidence="3 4" id="KW-0687">Ribonucleoprotein</keyword>
<gene>
    <name evidence="6" type="primary">rpl6</name>
</gene>
<dbReference type="PANTHER" id="PTHR11655:SF14">
    <property type="entry name" value="LARGE RIBOSOMAL SUBUNIT PROTEIN UL6M"/>
    <property type="match status" value="1"/>
</dbReference>
<dbReference type="PANTHER" id="PTHR11655">
    <property type="entry name" value="60S/50S RIBOSOMAL PROTEIN L6/L9"/>
    <property type="match status" value="1"/>
</dbReference>
<keyword evidence="6" id="KW-0934">Plastid</keyword>
<dbReference type="Gene3D" id="3.90.930.12">
    <property type="entry name" value="Ribosomal protein L6, alpha-beta domain"/>
    <property type="match status" value="2"/>
</dbReference>
<feature type="domain" description="Large ribosomal subunit protein uL6 alpha-beta" evidence="5">
    <location>
        <begin position="12"/>
        <end position="82"/>
    </location>
</feature>
<dbReference type="EMBL" id="MK814680">
    <property type="protein sequence ID" value="QCI07186.1"/>
    <property type="molecule type" value="Genomic_DNA"/>
</dbReference>
<dbReference type="InterPro" id="IPR036789">
    <property type="entry name" value="Ribosomal_uL6-like_a/b-dom_sf"/>
</dbReference>